<evidence type="ECO:0000313" key="2">
    <source>
        <dbReference type="Proteomes" id="UP000046155"/>
    </source>
</evidence>
<proteinExistence type="predicted"/>
<name>A0A0B7MHT1_9FIRM</name>
<keyword evidence="2" id="KW-1185">Reference proteome</keyword>
<reference evidence="2" key="1">
    <citation type="submission" date="2015-01" db="EMBL/GenBank/DDBJ databases">
        <authorList>
            <person name="Manzoor Shahid"/>
            <person name="Zubair Saima"/>
        </authorList>
    </citation>
    <scope>NUCLEOTIDE SEQUENCE [LARGE SCALE GENOMIC DNA]</scope>
    <source>
        <strain evidence="2">Sp3</strain>
    </source>
</reference>
<dbReference type="EMBL" id="CDRZ01000274">
    <property type="protein sequence ID" value="CEO90189.1"/>
    <property type="molecule type" value="Genomic_DNA"/>
</dbReference>
<dbReference type="AlphaFoldDB" id="A0A0B7MHT1"/>
<dbReference type="Proteomes" id="UP000046155">
    <property type="component" value="Unassembled WGS sequence"/>
</dbReference>
<protein>
    <submittedName>
        <fullName evidence="1">Uncharacterized protein</fullName>
    </submittedName>
</protein>
<gene>
    <name evidence="1" type="ORF">SSCH_740059</name>
</gene>
<evidence type="ECO:0000313" key="1">
    <source>
        <dbReference type="EMBL" id="CEO90189.1"/>
    </source>
</evidence>
<accession>A0A0B7MHT1</accession>
<sequence>MSDAGGRRKDGRFWCLVLRGIPLSGDLTGGCIGVKLIIYLWRLAVDNGGFFL</sequence>
<organism evidence="1 2">
    <name type="scientific">Syntrophaceticus schinkii</name>
    <dbReference type="NCBI Taxonomy" id="499207"/>
    <lineage>
        <taxon>Bacteria</taxon>
        <taxon>Bacillati</taxon>
        <taxon>Bacillota</taxon>
        <taxon>Clostridia</taxon>
        <taxon>Thermoanaerobacterales</taxon>
        <taxon>Thermoanaerobacterales Family III. Incertae Sedis</taxon>
        <taxon>Syntrophaceticus</taxon>
    </lineage>
</organism>